<comment type="caution">
    <text evidence="3">The sequence shown here is derived from an EMBL/GenBank/DDBJ whole genome shotgun (WGS) entry which is preliminary data.</text>
</comment>
<evidence type="ECO:0000259" key="2">
    <source>
        <dbReference type="Pfam" id="PF02120"/>
    </source>
</evidence>
<feature type="region of interest" description="Disordered" evidence="1">
    <location>
        <begin position="1"/>
        <end position="87"/>
    </location>
</feature>
<sequence>MAILTAPARPATASSGPASTDRGAGFGAALAAAGSEAAPAEAPGTAPAELDVPASGSGIDDSGAEPQLGGDALAAAPSPVDTMRPTPVTPGWGAFAGLAWTTSAVGNPAAAASDAAGPAITSESLDAAAAAGPATAVTASAVATAAPATRGRDAGTVLQAPATAPMPASTHGAATVAEGAQPVAAPLGYAPFAAAQPAPAAQARPEAAVPAAATASRLGAAPGAVPVAAATAVDEPVQADVRQSALPSAVAPQGAQSAIAGAPPVAAAEGAGRPAATSQHPPLATQLGRPLLTLAHAGDGSHSITVTVAPDRLGPVTVQAVVTGDQLRVELFAPTDHARDAVRGVLSELRRDLAATGIHATLGLSADDAPGRQGQGGQNQGGQSQTGQNPSGQNQNGQNAALGERSGQSGREARPGEHAAAAQPGTRPGTDSVQPAESAVPTSLGSASAHPHIDLIA</sequence>
<keyword evidence="3" id="KW-0282">Flagellum</keyword>
<gene>
    <name evidence="3" type="ORF">EV379_1869</name>
</gene>
<dbReference type="Pfam" id="PF02120">
    <property type="entry name" value="Flg_hook"/>
    <property type="match status" value="1"/>
</dbReference>
<proteinExistence type="predicted"/>
<feature type="compositionally biased region" description="Low complexity" evidence="1">
    <location>
        <begin position="381"/>
        <end position="399"/>
    </location>
</feature>
<dbReference type="OrthoDB" id="5149615at2"/>
<dbReference type="InterPro" id="IPR021136">
    <property type="entry name" value="Flagellar_hook_control-like_C"/>
</dbReference>
<name>A0A4Q8ANH9_9MICO</name>
<organism evidence="3 4">
    <name type="scientific">Microterricola gilva</name>
    <dbReference type="NCBI Taxonomy" id="393267"/>
    <lineage>
        <taxon>Bacteria</taxon>
        <taxon>Bacillati</taxon>
        <taxon>Actinomycetota</taxon>
        <taxon>Actinomycetes</taxon>
        <taxon>Micrococcales</taxon>
        <taxon>Microbacteriaceae</taxon>
        <taxon>Microterricola</taxon>
    </lineage>
</organism>
<evidence type="ECO:0000313" key="3">
    <source>
        <dbReference type="EMBL" id="RZU65535.1"/>
    </source>
</evidence>
<dbReference type="AlphaFoldDB" id="A0A4Q8ANH9"/>
<reference evidence="3 4" key="1">
    <citation type="submission" date="2019-02" db="EMBL/GenBank/DDBJ databases">
        <title>Sequencing the genomes of 1000 actinobacteria strains.</title>
        <authorList>
            <person name="Klenk H.-P."/>
        </authorList>
    </citation>
    <scope>NUCLEOTIDE SEQUENCE [LARGE SCALE GENOMIC DNA]</scope>
    <source>
        <strain evidence="3 4">DSM 18319</strain>
    </source>
</reference>
<keyword evidence="3" id="KW-0966">Cell projection</keyword>
<dbReference type="Gene3D" id="3.30.750.140">
    <property type="match status" value="1"/>
</dbReference>
<feature type="compositionally biased region" description="Polar residues" evidence="1">
    <location>
        <begin position="429"/>
        <end position="446"/>
    </location>
</feature>
<dbReference type="InterPro" id="IPR038610">
    <property type="entry name" value="FliK-like_C_sf"/>
</dbReference>
<protein>
    <submittedName>
        <fullName evidence="3">Flagellar hook-length control protein FliK</fullName>
    </submittedName>
</protein>
<dbReference type="CDD" id="cd17470">
    <property type="entry name" value="T3SS_Flik_C"/>
    <property type="match status" value="1"/>
</dbReference>
<feature type="domain" description="Flagellar hook-length control protein-like C-terminal" evidence="2">
    <location>
        <begin position="296"/>
        <end position="361"/>
    </location>
</feature>
<dbReference type="Proteomes" id="UP000291483">
    <property type="component" value="Unassembled WGS sequence"/>
</dbReference>
<feature type="compositionally biased region" description="Low complexity" evidence="1">
    <location>
        <begin position="263"/>
        <end position="276"/>
    </location>
</feature>
<dbReference type="RefSeq" id="WP_130505879.1">
    <property type="nucleotide sequence ID" value="NZ_SHLC01000001.1"/>
</dbReference>
<feature type="region of interest" description="Disordered" evidence="1">
    <location>
        <begin position="364"/>
        <end position="457"/>
    </location>
</feature>
<evidence type="ECO:0000256" key="1">
    <source>
        <dbReference type="SAM" id="MobiDB-lite"/>
    </source>
</evidence>
<keyword evidence="3" id="KW-0969">Cilium</keyword>
<evidence type="ECO:0000313" key="4">
    <source>
        <dbReference type="Proteomes" id="UP000291483"/>
    </source>
</evidence>
<accession>A0A4Q8ANH9</accession>
<feature type="region of interest" description="Disordered" evidence="1">
    <location>
        <begin position="263"/>
        <end position="283"/>
    </location>
</feature>
<feature type="compositionally biased region" description="Low complexity" evidence="1">
    <location>
        <begin position="27"/>
        <end position="49"/>
    </location>
</feature>
<dbReference type="EMBL" id="SHLC01000001">
    <property type="protein sequence ID" value="RZU65535.1"/>
    <property type="molecule type" value="Genomic_DNA"/>
</dbReference>
<keyword evidence="4" id="KW-1185">Reference proteome</keyword>